<gene>
    <name evidence="2" type="ORF">SAMN05192562_10421</name>
</gene>
<accession>A0A1I7CTJ1</accession>
<dbReference type="RefSeq" id="WP_090122818.1">
    <property type="nucleotide sequence ID" value="NZ_CP045300.1"/>
</dbReference>
<dbReference type="SUPFAM" id="SSF110849">
    <property type="entry name" value="ParB/Sulfiredoxin"/>
    <property type="match status" value="1"/>
</dbReference>
<proteinExistence type="predicted"/>
<organism evidence="2 3">
    <name type="scientific">Kosakonia arachidis</name>
    <dbReference type="NCBI Taxonomy" id="551989"/>
    <lineage>
        <taxon>Bacteria</taxon>
        <taxon>Pseudomonadati</taxon>
        <taxon>Pseudomonadota</taxon>
        <taxon>Gammaproteobacteria</taxon>
        <taxon>Enterobacterales</taxon>
        <taxon>Enterobacteriaceae</taxon>
        <taxon>Kosakonia</taxon>
    </lineage>
</organism>
<protein>
    <submittedName>
        <fullName evidence="2">ParB-like nuclease domain-containing protein</fullName>
    </submittedName>
</protein>
<dbReference type="Pfam" id="PF07506">
    <property type="entry name" value="RepB"/>
    <property type="match status" value="1"/>
</dbReference>
<evidence type="ECO:0000313" key="2">
    <source>
        <dbReference type="EMBL" id="SFU02689.1"/>
    </source>
</evidence>
<evidence type="ECO:0000313" key="3">
    <source>
        <dbReference type="Proteomes" id="UP000199187"/>
    </source>
</evidence>
<feature type="domain" description="RepB plasmid partition" evidence="1">
    <location>
        <begin position="99"/>
        <end position="278"/>
    </location>
</feature>
<keyword evidence="3" id="KW-1185">Reference proteome</keyword>
<name>A0A1I7CTJ1_9ENTR</name>
<sequence length="290" mass="33221">MIKYCFNEKTVSFKLSDLIYTKKPPTNYKSSQKYIQIKSTISALGLVEPILIYINGADGTAQILDGHLRVEALKDIGEERVACLVSTVYDTYTPNKKVNRITIIQIQRMLKEAVRVGVPEDMLCSALNISSDSLKSNLSVLKGICPEVIELFNDRDIPKNTFMILKRMIPFRQIECANLMIKFDNYSKIFAQSLYHSSSPELLNDKGKPNIDERSGNRKAIERLEKEMAQVHFDTQKIKENYGSNSLKLTIVISHIKKILENPKVFHWLLRNKQDYLSELTKISDIDKLT</sequence>
<evidence type="ECO:0000259" key="1">
    <source>
        <dbReference type="Pfam" id="PF07506"/>
    </source>
</evidence>
<dbReference type="Proteomes" id="UP000199187">
    <property type="component" value="Unassembled WGS sequence"/>
</dbReference>
<dbReference type="Gene3D" id="3.90.1530.10">
    <property type="entry name" value="Conserved hypothetical protein from pyrococcus furiosus pfu- 392566-001, ParB domain"/>
    <property type="match status" value="1"/>
</dbReference>
<reference evidence="3" key="1">
    <citation type="submission" date="2016-10" db="EMBL/GenBank/DDBJ databases">
        <authorList>
            <person name="Varghese N."/>
            <person name="Submissions S."/>
        </authorList>
    </citation>
    <scope>NUCLEOTIDE SEQUENCE [LARGE SCALE GENOMIC DNA]</scope>
    <source>
        <strain evidence="3">Ah-143</strain>
    </source>
</reference>
<dbReference type="OrthoDB" id="7632576at2"/>
<dbReference type="InterPro" id="IPR011111">
    <property type="entry name" value="Plasmid_RepB"/>
</dbReference>
<dbReference type="AlphaFoldDB" id="A0A1I7CTJ1"/>
<dbReference type="InterPro" id="IPR036086">
    <property type="entry name" value="ParB/Sulfiredoxin_sf"/>
</dbReference>
<dbReference type="EMBL" id="FPAU01000004">
    <property type="protein sequence ID" value="SFU02689.1"/>
    <property type="molecule type" value="Genomic_DNA"/>
</dbReference>